<dbReference type="Gene3D" id="3.40.50.300">
    <property type="entry name" value="P-loop containing nucleotide triphosphate hydrolases"/>
    <property type="match status" value="1"/>
</dbReference>
<protein>
    <submittedName>
        <fullName evidence="1">Uncharacterized protein</fullName>
    </submittedName>
</protein>
<dbReference type="PATRIC" id="fig|28229.4.peg.2955"/>
<organism evidence="1 2">
    <name type="scientific">Colwellia psychrerythraea</name>
    <name type="common">Vibrio psychroerythus</name>
    <dbReference type="NCBI Taxonomy" id="28229"/>
    <lineage>
        <taxon>Bacteria</taxon>
        <taxon>Pseudomonadati</taxon>
        <taxon>Pseudomonadota</taxon>
        <taxon>Gammaproteobacteria</taxon>
        <taxon>Alteromonadales</taxon>
        <taxon>Colwelliaceae</taxon>
        <taxon>Colwellia</taxon>
    </lineage>
</organism>
<dbReference type="EMBL" id="JQED01000040">
    <property type="protein sequence ID" value="KGJ89612.1"/>
    <property type="molecule type" value="Genomic_DNA"/>
</dbReference>
<dbReference type="Proteomes" id="UP000029843">
    <property type="component" value="Unassembled WGS sequence"/>
</dbReference>
<sequence>MTNIKFTDDTERLKALELVFIEQSAQAMVLKKIRGISTMKKICEIAGVDTTYVYCHKNPSAEDKIKYEDFQRRVNLFAKTFKDYKSQISDAEEDYETQLEIATEQMFMLQVEKSELMNKLHQRNNKINDLSAELTHHQLIQSSDKMLSPTEQLNDNTINVISPDKTLMHNDQYEFYDSELRENAWTEAKEEFQQLMRRKIPQRVYICIGLPCSGKSDWVENKKGIAKDRHAVIIDATNLTAGERAQWITLARKAIDVKICAVRLVTDFSTIKERNSSSKRLTQNKFIEFEVLEKKRKQLKEVEIIFEDFDEMLVIRENS</sequence>
<dbReference type="Pfam" id="PF13671">
    <property type="entry name" value="AAA_33"/>
    <property type="match status" value="1"/>
</dbReference>
<name>A0A099KI35_COLPS</name>
<evidence type="ECO:0000313" key="1">
    <source>
        <dbReference type="EMBL" id="KGJ89612.1"/>
    </source>
</evidence>
<dbReference type="RefSeq" id="WP_033094631.1">
    <property type="nucleotide sequence ID" value="NZ_JQED01000040.1"/>
</dbReference>
<dbReference type="AlphaFoldDB" id="A0A099KI35"/>
<reference evidence="1 2" key="1">
    <citation type="submission" date="2014-08" db="EMBL/GenBank/DDBJ databases">
        <title>Genomic and Phenotypic Diversity of Colwellia psychrerythraea strains from Disparate Marine Basins.</title>
        <authorList>
            <person name="Techtmann S.M."/>
            <person name="Stelling S.C."/>
            <person name="Utturkar S.M."/>
            <person name="Alshibli N."/>
            <person name="Harris A."/>
            <person name="Brown S.D."/>
            <person name="Hazen T.C."/>
        </authorList>
    </citation>
    <scope>NUCLEOTIDE SEQUENCE [LARGE SCALE GENOMIC DNA]</scope>
    <source>
        <strain evidence="1 2">ND2E</strain>
    </source>
</reference>
<comment type="caution">
    <text evidence="1">The sequence shown here is derived from an EMBL/GenBank/DDBJ whole genome shotgun (WGS) entry which is preliminary data.</text>
</comment>
<dbReference type="InterPro" id="IPR027417">
    <property type="entry name" value="P-loop_NTPase"/>
</dbReference>
<gene>
    <name evidence="1" type="ORF">ND2E_3803</name>
</gene>
<evidence type="ECO:0000313" key="2">
    <source>
        <dbReference type="Proteomes" id="UP000029843"/>
    </source>
</evidence>
<proteinExistence type="predicted"/>
<dbReference type="OrthoDB" id="7061053at2"/>
<dbReference type="SUPFAM" id="SSF52540">
    <property type="entry name" value="P-loop containing nucleoside triphosphate hydrolases"/>
    <property type="match status" value="1"/>
</dbReference>
<accession>A0A099KI35</accession>